<dbReference type="PANTHER" id="PTHR10894:SF1">
    <property type="entry name" value="NUCLEOLAR PROTEIN 58"/>
    <property type="match status" value="1"/>
</dbReference>
<dbReference type="GO" id="GO:0031428">
    <property type="term" value="C:box C/D methylation guide snoRNP complex"/>
    <property type="evidence" value="ECO:0007669"/>
    <property type="project" value="InterPro"/>
</dbReference>
<evidence type="ECO:0000259" key="5">
    <source>
        <dbReference type="PROSITE" id="PS51358"/>
    </source>
</evidence>
<evidence type="ECO:0000256" key="2">
    <source>
        <dbReference type="ARBA" id="ARBA00009211"/>
    </source>
</evidence>
<evidence type="ECO:0000256" key="4">
    <source>
        <dbReference type="ARBA" id="ARBA00023242"/>
    </source>
</evidence>
<gene>
    <name evidence="6" type="ORF">TA13805</name>
</gene>
<protein>
    <submittedName>
        <fullName evidence="6">Nucleolar protein nop5, putative</fullName>
    </submittedName>
</protein>
<dbReference type="InterPro" id="IPR036070">
    <property type="entry name" value="Nop_dom_sf"/>
</dbReference>
<evidence type="ECO:0000313" key="6">
    <source>
        <dbReference type="EMBL" id="CAI74434.1"/>
    </source>
</evidence>
<dbReference type="Pfam" id="PF08156">
    <property type="entry name" value="NOP5NT"/>
    <property type="match status" value="1"/>
</dbReference>
<dbReference type="Pfam" id="PF01798">
    <property type="entry name" value="Nop"/>
    <property type="match status" value="1"/>
</dbReference>
<organism evidence="6 7">
    <name type="scientific">Theileria annulata</name>
    <dbReference type="NCBI Taxonomy" id="5874"/>
    <lineage>
        <taxon>Eukaryota</taxon>
        <taxon>Sar</taxon>
        <taxon>Alveolata</taxon>
        <taxon>Apicomplexa</taxon>
        <taxon>Aconoidasida</taxon>
        <taxon>Piroplasmida</taxon>
        <taxon>Theileriidae</taxon>
        <taxon>Theileria</taxon>
    </lineage>
</organism>
<dbReference type="eggNOG" id="KOG2572">
    <property type="taxonomic scope" value="Eukaryota"/>
</dbReference>
<dbReference type="FunCoup" id="Q4UEQ5">
    <property type="interactions" value="593"/>
</dbReference>
<dbReference type="Gene3D" id="1.10.246.90">
    <property type="entry name" value="Nop domain"/>
    <property type="match status" value="1"/>
</dbReference>
<name>Q4UEQ5_THEAN</name>
<sequence>MLMLLETPAGYGLFKLTNDKMLECSAEEVYKYFEDSDTAKSSVCLKSFMKFKNSEDAVKEANCLIESRLGKGLRKFLTKNILNKSLTDELAICDKALGMEIQNKLNINVCFNPKTSEIIRGLRMQFHELVTGLSEEDTRSMALSLSHSLTRFKLKFSPDKVDVMIVQAIGLLDDLDREVNKFGMRLKEWYGWHFPELDKIVSDNLLYAKVVKMIGMRENAKNAKLSDLLPDDVCKEILQASEISMGSEIFKDDLESITELATRLEELLEYRQTLEQYLKYRMNVIAPNLTYMVGELIAARLLSHSGSLMNLAKHPASTVQILGAEKALFRALKTRSNTPKYGIIYHAGLVGQTSPKHKGKISRILAAKLALCVRVDALGESDKPTVALENKKYVENKLVQLLSDGNQKRKLFKPTFNNDKKRILRSGYKLRSVIRLSARSLGAVINDPLVVFCLAPCCVWPCVSPSLWACSPVLVSPSDSGLLGSMRGSFSGVLSD</sequence>
<dbReference type="STRING" id="5874.Q4UEQ5"/>
<dbReference type="GeneID" id="3861798"/>
<dbReference type="FunFam" id="1.10.246.90:FF:000005">
    <property type="entry name" value="Nucleolar protein 5, putative"/>
    <property type="match status" value="1"/>
</dbReference>
<comment type="similarity">
    <text evidence="2">Belongs to the NOP5/NOP56 family.</text>
</comment>
<dbReference type="PANTHER" id="PTHR10894">
    <property type="entry name" value="NUCLEOLAR PROTEIN 5 NUCLEOLAR PROTEIN NOP5 NOP58"/>
    <property type="match status" value="1"/>
</dbReference>
<keyword evidence="4" id="KW-0539">Nucleus</keyword>
<feature type="domain" description="Nop" evidence="5">
    <location>
        <begin position="285"/>
        <end position="403"/>
    </location>
</feature>
<dbReference type="InterPro" id="IPR042239">
    <property type="entry name" value="Nop_C"/>
</dbReference>
<proteinExistence type="inferred from homology"/>
<dbReference type="InterPro" id="IPR002687">
    <property type="entry name" value="Nop_dom"/>
</dbReference>
<dbReference type="InParanoid" id="Q4UEQ5"/>
<dbReference type="EMBL" id="CR940348">
    <property type="protein sequence ID" value="CAI74434.1"/>
    <property type="molecule type" value="Genomic_DNA"/>
</dbReference>
<dbReference type="VEuPathDB" id="PiroplasmaDB:TA13805"/>
<dbReference type="KEGG" id="tan:TA13805"/>
<dbReference type="PROSITE" id="PS51358">
    <property type="entry name" value="NOP"/>
    <property type="match status" value="1"/>
</dbReference>
<dbReference type="RefSeq" id="XP_952166.1">
    <property type="nucleotide sequence ID" value="XM_947073.1"/>
</dbReference>
<dbReference type="SUPFAM" id="SSF89124">
    <property type="entry name" value="Nop domain"/>
    <property type="match status" value="1"/>
</dbReference>
<accession>Q4UEQ5</accession>
<dbReference type="Proteomes" id="UP000001950">
    <property type="component" value="Chromosome 2"/>
</dbReference>
<dbReference type="GO" id="GO:0030515">
    <property type="term" value="F:snoRNA binding"/>
    <property type="evidence" value="ECO:0007669"/>
    <property type="project" value="InterPro"/>
</dbReference>
<reference evidence="6 7" key="1">
    <citation type="journal article" date="2005" name="Science">
        <title>Genome of the host-cell transforming parasite Theileria annulata compared with T. parva.</title>
        <authorList>
            <person name="Pain A."/>
            <person name="Renauld H."/>
            <person name="Berriman M."/>
            <person name="Murphy L."/>
            <person name="Yeats C.A."/>
            <person name="Weir W."/>
            <person name="Kerhornou A."/>
            <person name="Aslett M."/>
            <person name="Bishop R."/>
            <person name="Bouchier C."/>
            <person name="Cochet M."/>
            <person name="Coulson R.M.R."/>
            <person name="Cronin A."/>
            <person name="de Villiers E.P."/>
            <person name="Fraser A."/>
            <person name="Fosker N."/>
            <person name="Gardner M."/>
            <person name="Goble A."/>
            <person name="Griffiths-Jones S."/>
            <person name="Harris D.E."/>
            <person name="Katzer F."/>
            <person name="Larke N."/>
            <person name="Lord A."/>
            <person name="Maser P."/>
            <person name="McKellar S."/>
            <person name="Mooney P."/>
            <person name="Morton F."/>
            <person name="Nene V."/>
            <person name="O'Neil S."/>
            <person name="Price C."/>
            <person name="Quail M.A."/>
            <person name="Rabbinowitsch E."/>
            <person name="Rawlings N.D."/>
            <person name="Rutter S."/>
            <person name="Saunders D."/>
            <person name="Seeger K."/>
            <person name="Shah T."/>
            <person name="Squares R."/>
            <person name="Squares S."/>
            <person name="Tivey A."/>
            <person name="Walker A.R."/>
            <person name="Woodward J."/>
            <person name="Dobbelaere D.A.E."/>
            <person name="Langsley G."/>
            <person name="Rajandream M.A."/>
            <person name="McKeever D."/>
            <person name="Shiels B."/>
            <person name="Tait A."/>
            <person name="Barrell B.G."/>
            <person name="Hall N."/>
        </authorList>
    </citation>
    <scope>NUCLEOTIDE SEQUENCE [LARGE SCALE GENOMIC DNA]</scope>
    <source>
        <strain evidence="7">Ankara</strain>
    </source>
</reference>
<comment type="subcellular location">
    <subcellularLocation>
        <location evidence="1">Nucleus</location>
        <location evidence="1">Nucleolus</location>
    </subcellularLocation>
</comment>
<dbReference type="InterPro" id="IPR012974">
    <property type="entry name" value="NOP58/56_N"/>
</dbReference>
<keyword evidence="7" id="KW-1185">Reference proteome</keyword>
<evidence type="ECO:0000256" key="1">
    <source>
        <dbReference type="ARBA" id="ARBA00004604"/>
    </source>
</evidence>
<evidence type="ECO:0000256" key="3">
    <source>
        <dbReference type="ARBA" id="ARBA00022517"/>
    </source>
</evidence>
<evidence type="ECO:0000313" key="7">
    <source>
        <dbReference type="Proteomes" id="UP000001950"/>
    </source>
</evidence>
<keyword evidence="3" id="KW-0690">Ribosome biogenesis</keyword>
<dbReference type="FunFam" id="1.10.287.4070:FF:000001">
    <property type="entry name" value="Probable Nucleolar protein 58"/>
    <property type="match status" value="1"/>
</dbReference>
<dbReference type="GO" id="GO:0032040">
    <property type="term" value="C:small-subunit processome"/>
    <property type="evidence" value="ECO:0007669"/>
    <property type="project" value="InterPro"/>
</dbReference>
<dbReference type="AlphaFoldDB" id="Q4UEQ5"/>
<dbReference type="GO" id="GO:0042254">
    <property type="term" value="P:ribosome biogenesis"/>
    <property type="evidence" value="ECO:0007669"/>
    <property type="project" value="UniProtKB-KW"/>
</dbReference>
<dbReference type="OrthoDB" id="6780543at2759"/>
<dbReference type="OMA" id="MGMRSNW"/>
<dbReference type="InterPro" id="IPR012976">
    <property type="entry name" value="NOSIC"/>
</dbReference>
<dbReference type="InterPro" id="IPR045056">
    <property type="entry name" value="Nop56/Nop58"/>
</dbReference>
<dbReference type="Gene3D" id="1.10.287.4070">
    <property type="match status" value="1"/>
</dbReference>
<dbReference type="SMART" id="SM00931">
    <property type="entry name" value="NOSIC"/>
    <property type="match status" value="1"/>
</dbReference>